<proteinExistence type="predicted"/>
<comment type="caution">
    <text evidence="1">The sequence shown here is derived from an EMBL/GenBank/DDBJ whole genome shotgun (WGS) entry which is preliminary data.</text>
</comment>
<accession>A0ABS4FQB9</accession>
<evidence type="ECO:0000313" key="2">
    <source>
        <dbReference type="Proteomes" id="UP001519272"/>
    </source>
</evidence>
<keyword evidence="2" id="KW-1185">Reference proteome</keyword>
<reference evidence="1 2" key="1">
    <citation type="submission" date="2021-03" db="EMBL/GenBank/DDBJ databases">
        <title>Genomic Encyclopedia of Type Strains, Phase IV (KMG-IV): sequencing the most valuable type-strain genomes for metagenomic binning, comparative biology and taxonomic classification.</title>
        <authorList>
            <person name="Goeker M."/>
        </authorList>
    </citation>
    <scope>NUCLEOTIDE SEQUENCE [LARGE SCALE GENOMIC DNA]</scope>
    <source>
        <strain evidence="1 2">DSM 14349</strain>
    </source>
</reference>
<dbReference type="EMBL" id="JAGGKG010000005">
    <property type="protein sequence ID" value="MBP1904779.1"/>
    <property type="molecule type" value="Genomic_DNA"/>
</dbReference>
<dbReference type="Proteomes" id="UP001519272">
    <property type="component" value="Unassembled WGS sequence"/>
</dbReference>
<sequence length="33" mass="3692">MQDPLGVDKEGIEITLLDILGTEVDEVDHRVEL</sequence>
<evidence type="ECO:0000313" key="1">
    <source>
        <dbReference type="EMBL" id="MBP1904779.1"/>
    </source>
</evidence>
<protein>
    <submittedName>
        <fullName evidence="1">Uncharacterized protein</fullName>
    </submittedName>
</protein>
<organism evidence="1 2">
    <name type="scientific">Paenibacillus turicensis</name>
    <dbReference type="NCBI Taxonomy" id="160487"/>
    <lineage>
        <taxon>Bacteria</taxon>
        <taxon>Bacillati</taxon>
        <taxon>Bacillota</taxon>
        <taxon>Bacilli</taxon>
        <taxon>Bacillales</taxon>
        <taxon>Paenibacillaceae</taxon>
        <taxon>Paenibacillus</taxon>
    </lineage>
</organism>
<gene>
    <name evidence="1" type="ORF">J2Z32_001403</name>
</gene>
<name>A0ABS4FQB9_9BACL</name>